<feature type="non-terminal residue" evidence="4">
    <location>
        <position position="263"/>
    </location>
</feature>
<dbReference type="InterPro" id="IPR043504">
    <property type="entry name" value="Peptidase_S1_PA_chymotrypsin"/>
</dbReference>
<feature type="compositionally biased region" description="Low complexity" evidence="2">
    <location>
        <begin position="13"/>
        <end position="63"/>
    </location>
</feature>
<dbReference type="GO" id="GO:0004252">
    <property type="term" value="F:serine-type endopeptidase activity"/>
    <property type="evidence" value="ECO:0007669"/>
    <property type="project" value="InterPro"/>
</dbReference>
<proteinExistence type="predicted"/>
<dbReference type="PANTHER" id="PTHR24258">
    <property type="entry name" value="SERINE PROTEASE-RELATED"/>
    <property type="match status" value="1"/>
</dbReference>
<dbReference type="Pfam" id="PF00089">
    <property type="entry name" value="Trypsin"/>
    <property type="match status" value="1"/>
</dbReference>
<dbReference type="SMART" id="SM00020">
    <property type="entry name" value="Tryp_SPc"/>
    <property type="match status" value="1"/>
</dbReference>
<dbReference type="InterPro" id="IPR009003">
    <property type="entry name" value="Peptidase_S1_PA"/>
</dbReference>
<evidence type="ECO:0000259" key="3">
    <source>
        <dbReference type="PROSITE" id="PS50240"/>
    </source>
</evidence>
<keyword evidence="1" id="KW-1015">Disulfide bond</keyword>
<name>A0A1B6E9Y4_9HEMI</name>
<evidence type="ECO:0000256" key="2">
    <source>
        <dbReference type="SAM" id="MobiDB-lite"/>
    </source>
</evidence>
<organism evidence="4">
    <name type="scientific">Clastoptera arizonana</name>
    <name type="common">Arizona spittle bug</name>
    <dbReference type="NCBI Taxonomy" id="38151"/>
    <lineage>
        <taxon>Eukaryota</taxon>
        <taxon>Metazoa</taxon>
        <taxon>Ecdysozoa</taxon>
        <taxon>Arthropoda</taxon>
        <taxon>Hexapoda</taxon>
        <taxon>Insecta</taxon>
        <taxon>Pterygota</taxon>
        <taxon>Neoptera</taxon>
        <taxon>Paraneoptera</taxon>
        <taxon>Hemiptera</taxon>
        <taxon>Auchenorrhyncha</taxon>
        <taxon>Cercopoidea</taxon>
        <taxon>Clastopteridae</taxon>
        <taxon>Clastoptera</taxon>
    </lineage>
</organism>
<feature type="region of interest" description="Disordered" evidence="2">
    <location>
        <begin position="1"/>
        <end position="119"/>
    </location>
</feature>
<dbReference type="Gene3D" id="2.40.10.10">
    <property type="entry name" value="Trypsin-like serine proteases"/>
    <property type="match status" value="1"/>
</dbReference>
<gene>
    <name evidence="4" type="ORF">g.12560</name>
</gene>
<dbReference type="GO" id="GO:0006508">
    <property type="term" value="P:proteolysis"/>
    <property type="evidence" value="ECO:0007669"/>
    <property type="project" value="InterPro"/>
</dbReference>
<feature type="domain" description="Peptidase S1" evidence="3">
    <location>
        <begin position="87"/>
        <end position="263"/>
    </location>
</feature>
<feature type="non-terminal residue" evidence="4">
    <location>
        <position position="1"/>
    </location>
</feature>
<dbReference type="AlphaFoldDB" id="A0A1B6E9Y4"/>
<dbReference type="PROSITE" id="PS50240">
    <property type="entry name" value="TRYPSIN_DOM"/>
    <property type="match status" value="1"/>
</dbReference>
<dbReference type="InterPro" id="IPR001254">
    <property type="entry name" value="Trypsin_dom"/>
</dbReference>
<evidence type="ECO:0000313" key="4">
    <source>
        <dbReference type="EMBL" id="JAS34752.1"/>
    </source>
</evidence>
<evidence type="ECO:0000256" key="1">
    <source>
        <dbReference type="ARBA" id="ARBA00023157"/>
    </source>
</evidence>
<feature type="compositionally biased region" description="Low complexity" evidence="2">
    <location>
        <begin position="96"/>
        <end position="113"/>
    </location>
</feature>
<reference evidence="4" key="1">
    <citation type="submission" date="2015-12" db="EMBL/GenBank/DDBJ databases">
        <title>De novo transcriptome assembly of four potential Pierce s Disease insect vectors from Arizona vineyards.</title>
        <authorList>
            <person name="Tassone E.E."/>
        </authorList>
    </citation>
    <scope>NUCLEOTIDE SEQUENCE</scope>
</reference>
<dbReference type="SUPFAM" id="SSF50494">
    <property type="entry name" value="Trypsin-like serine proteases"/>
    <property type="match status" value="1"/>
</dbReference>
<feature type="compositionally biased region" description="Polar residues" evidence="2">
    <location>
        <begin position="1"/>
        <end position="11"/>
    </location>
</feature>
<protein>
    <recommendedName>
        <fullName evidence="3">Peptidase S1 domain-containing protein</fullName>
    </recommendedName>
</protein>
<sequence length="263" mass="27455">FGQVGQPQKPNIGQVGQPQQPNFGQVGQPQQPNFGQPGQSSYSPQTTVYSSQSPSSLPSNSQKPFPPPFPGSAPTSTTDYSSGIPGTIGGVFPGQTQGSYTPSSSGTPNPSGSCGVRKESFNSPIDAGFEEFPWQALVVSATNRSSLCSAAIISDSAVITSAHCIENSVSKDLLVKAGEWKLNSGEHPKPVQVRPVIAIARHPGYNSVSLSKDLAILVIGQPFTLDSHVDKICLPQSSSSEYQPTGRTCVVTGWGKVALSGQV</sequence>
<dbReference type="EMBL" id="GEDC01002546">
    <property type="protein sequence ID" value="JAS34752.1"/>
    <property type="molecule type" value="Transcribed_RNA"/>
</dbReference>
<accession>A0A1B6E9Y4</accession>
<dbReference type="FunFam" id="2.40.10.10:FF:000068">
    <property type="entry name" value="transmembrane protease serine 2"/>
    <property type="match status" value="1"/>
</dbReference>